<evidence type="ECO:0000313" key="2">
    <source>
        <dbReference type="Proteomes" id="UP000295361"/>
    </source>
</evidence>
<sequence>MTDTLGIAAAMAGVVLFIPKFWDVVFDPMVGVASDRTHSR</sequence>
<comment type="caution">
    <text evidence="1">The sequence shown here is derived from an EMBL/GenBank/DDBJ whole genome shotgun (WGS) entry which is preliminary data.</text>
</comment>
<dbReference type="Proteomes" id="UP000295361">
    <property type="component" value="Unassembled WGS sequence"/>
</dbReference>
<dbReference type="EMBL" id="SNXS01000016">
    <property type="protein sequence ID" value="TDP60425.1"/>
    <property type="molecule type" value="Genomic_DNA"/>
</dbReference>
<keyword evidence="2" id="KW-1185">Reference proteome</keyword>
<organism evidence="1 2">
    <name type="scientific">Roseateles toxinivorans</name>
    <dbReference type="NCBI Taxonomy" id="270368"/>
    <lineage>
        <taxon>Bacteria</taxon>
        <taxon>Pseudomonadati</taxon>
        <taxon>Pseudomonadota</taxon>
        <taxon>Betaproteobacteria</taxon>
        <taxon>Burkholderiales</taxon>
        <taxon>Sphaerotilaceae</taxon>
        <taxon>Roseateles</taxon>
    </lineage>
</organism>
<dbReference type="Pfam" id="PF13347">
    <property type="entry name" value="MFS_2"/>
    <property type="match status" value="1"/>
</dbReference>
<accession>A0A4R6QDG3</accession>
<evidence type="ECO:0000313" key="1">
    <source>
        <dbReference type="EMBL" id="TDP60425.1"/>
    </source>
</evidence>
<name>A0A4R6QDG3_9BURK</name>
<proteinExistence type="predicted"/>
<gene>
    <name evidence="1" type="ORF">DES47_11624</name>
</gene>
<dbReference type="InParanoid" id="A0A4R6QDG3"/>
<dbReference type="AlphaFoldDB" id="A0A4R6QDG3"/>
<protein>
    <submittedName>
        <fullName evidence="1">MFS transporter</fullName>
    </submittedName>
</protein>
<reference evidence="1 2" key="1">
    <citation type="submission" date="2019-03" db="EMBL/GenBank/DDBJ databases">
        <title>Genomic Encyclopedia of Type Strains, Phase IV (KMG-IV): sequencing the most valuable type-strain genomes for metagenomic binning, comparative biology and taxonomic classification.</title>
        <authorList>
            <person name="Goeker M."/>
        </authorList>
    </citation>
    <scope>NUCLEOTIDE SEQUENCE [LARGE SCALE GENOMIC DNA]</scope>
    <source>
        <strain evidence="1 2">DSM 16998</strain>
    </source>
</reference>